<dbReference type="Gene3D" id="2.60.450.10">
    <property type="entry name" value="Lipopolysaccharide (LPS) transport protein A like domain"/>
    <property type="match status" value="1"/>
</dbReference>
<dbReference type="Pfam" id="PF03968">
    <property type="entry name" value="LptD_N"/>
    <property type="match status" value="1"/>
</dbReference>
<dbReference type="InterPro" id="IPR005653">
    <property type="entry name" value="OstA-like_N"/>
</dbReference>
<evidence type="ECO:0000259" key="2">
    <source>
        <dbReference type="Pfam" id="PF03968"/>
    </source>
</evidence>
<proteinExistence type="predicted"/>
<sequence length="189" mass="20625">MFGAEKPNKSDSKQVKKTIITGERFTFNPVKNFAIYEGDVVVIDPQMDLLCNKLTIYFDSKKKFSREAPPSEQNAKGGQTTDKGDGSVKKDSRVEPMVGLGGNVGSIIAEGDVEIINKKDKTRAIGGHAHYTAKTEILTLTINPKLFTKQGVLVARTIIYSRKTGELTAKQAVLESDGVRAPQKKPNGK</sequence>
<feature type="domain" description="Organic solvent tolerance-like N-terminal" evidence="2">
    <location>
        <begin position="20"/>
        <end position="165"/>
    </location>
</feature>
<reference evidence="3" key="1">
    <citation type="submission" date="2010-01" db="EMBL/GenBank/DDBJ databases">
        <title>Genome fragments of uncultured bacteria from the North Pacific subtropical Gyre.</title>
        <authorList>
            <person name="Pham V.D."/>
            <person name="Delong E.F."/>
        </authorList>
    </citation>
    <scope>NUCLEOTIDE SEQUENCE</scope>
</reference>
<organism evidence="3">
    <name type="scientific">uncultured verrucomicrobium HF0070_15G23</name>
    <dbReference type="NCBI Taxonomy" id="723594"/>
    <lineage>
        <taxon>Bacteria</taxon>
        <taxon>Pseudomonadati</taxon>
        <taxon>Verrucomicrobiota</taxon>
        <taxon>environmental samples</taxon>
    </lineage>
</organism>
<evidence type="ECO:0000313" key="3">
    <source>
        <dbReference type="EMBL" id="ADI21524.1"/>
    </source>
</evidence>
<name>E7C250_9BACT</name>
<accession>E7C250</accession>
<feature type="compositionally biased region" description="Polar residues" evidence="1">
    <location>
        <begin position="71"/>
        <end position="81"/>
    </location>
</feature>
<feature type="compositionally biased region" description="Basic and acidic residues" evidence="1">
    <location>
        <begin position="82"/>
        <end position="94"/>
    </location>
</feature>
<dbReference type="AlphaFoldDB" id="E7C250"/>
<dbReference type="EMBL" id="GU567957">
    <property type="protein sequence ID" value="ADI21524.1"/>
    <property type="molecule type" value="Genomic_DNA"/>
</dbReference>
<feature type="region of interest" description="Disordered" evidence="1">
    <location>
        <begin position="66"/>
        <end position="97"/>
    </location>
</feature>
<protein>
    <recommendedName>
        <fullName evidence="2">Organic solvent tolerance-like N-terminal domain-containing protein</fullName>
    </recommendedName>
</protein>
<evidence type="ECO:0000256" key="1">
    <source>
        <dbReference type="SAM" id="MobiDB-lite"/>
    </source>
</evidence>